<dbReference type="PRINTS" id="PR00885">
    <property type="entry name" value="BCTERIALGSPH"/>
</dbReference>
<dbReference type="InterPro" id="IPR045584">
    <property type="entry name" value="Pilin-like"/>
</dbReference>
<dbReference type="GO" id="GO:0015627">
    <property type="term" value="C:type II protein secretion system complex"/>
    <property type="evidence" value="ECO:0007669"/>
    <property type="project" value="InterPro"/>
</dbReference>
<accession>A0A330L8L8</accession>
<feature type="region of interest" description="Disordered" evidence="6">
    <location>
        <begin position="135"/>
        <end position="201"/>
    </location>
</feature>
<feature type="compositionally biased region" description="Gly residues" evidence="6">
    <location>
        <begin position="141"/>
        <end position="151"/>
    </location>
</feature>
<proteinExistence type="predicted"/>
<dbReference type="InterPro" id="IPR002416">
    <property type="entry name" value="T2SS_protein-GspH"/>
</dbReference>
<protein>
    <recommendedName>
        <fullName evidence="10">Prepilin-type N-terminal cleavage/methylation domain-containing protein</fullName>
    </recommendedName>
</protein>
<dbReference type="RefSeq" id="WP_121987829.1">
    <property type="nucleotide sequence ID" value="NZ_OUNR01000001.1"/>
</dbReference>
<dbReference type="EMBL" id="OUNR01000001">
    <property type="protein sequence ID" value="SPP63276.1"/>
    <property type="molecule type" value="Genomic_DNA"/>
</dbReference>
<feature type="compositionally biased region" description="Polar residues" evidence="6">
    <location>
        <begin position="187"/>
        <end position="201"/>
    </location>
</feature>
<dbReference type="Pfam" id="PF07963">
    <property type="entry name" value="N_methyl"/>
    <property type="match status" value="1"/>
</dbReference>
<dbReference type="PROSITE" id="PS00409">
    <property type="entry name" value="PROKAR_NTER_METHYL"/>
    <property type="match status" value="1"/>
</dbReference>
<gene>
    <name evidence="8" type="ORF">NITLEN_10362</name>
</gene>
<dbReference type="GO" id="GO:0015628">
    <property type="term" value="P:protein secretion by the type II secretion system"/>
    <property type="evidence" value="ECO:0007669"/>
    <property type="project" value="InterPro"/>
</dbReference>
<feature type="transmembrane region" description="Helical" evidence="7">
    <location>
        <begin position="12"/>
        <end position="34"/>
    </location>
</feature>
<evidence type="ECO:0000256" key="1">
    <source>
        <dbReference type="ARBA" id="ARBA00004167"/>
    </source>
</evidence>
<dbReference type="OrthoDB" id="9812543at2"/>
<dbReference type="InParanoid" id="A0A330L8L8"/>
<sequence length="201" mass="20420">MKATHLSRKGFTLIELMLVVTIVGILASVALLSYRHFTKKAQSVEAEVAIAEIHRLQQLHQAQSGSFAGDLRAIGFNPIPPLKFYSVEMRFLGGTDGIAYQAYAYAKEQVDGSTSLVLTQYQDGHMTVDKSLVSAPAASSGAGGSGAGSLPGTGSSAGSQSGDGGGAGGDSSAGSTSSSSSSGGGQRTVTHMNQSVGMSSQ</sequence>
<evidence type="ECO:0000256" key="3">
    <source>
        <dbReference type="ARBA" id="ARBA00022692"/>
    </source>
</evidence>
<keyword evidence="9" id="KW-1185">Reference proteome</keyword>
<keyword evidence="3 7" id="KW-0812">Transmembrane</keyword>
<dbReference type="NCBIfam" id="TIGR02532">
    <property type="entry name" value="IV_pilin_GFxxxE"/>
    <property type="match status" value="1"/>
</dbReference>
<dbReference type="Proteomes" id="UP000248168">
    <property type="component" value="Unassembled WGS sequence"/>
</dbReference>
<name>A0A330L8L8_9BACT</name>
<feature type="compositionally biased region" description="Gly residues" evidence="6">
    <location>
        <begin position="161"/>
        <end position="171"/>
    </location>
</feature>
<dbReference type="SUPFAM" id="SSF54523">
    <property type="entry name" value="Pili subunits"/>
    <property type="match status" value="1"/>
</dbReference>
<keyword evidence="5 7" id="KW-0472">Membrane</keyword>
<feature type="compositionally biased region" description="Low complexity" evidence="6">
    <location>
        <begin position="172"/>
        <end position="181"/>
    </location>
</feature>
<dbReference type="InterPro" id="IPR012902">
    <property type="entry name" value="N_methyl_site"/>
</dbReference>
<evidence type="ECO:0000256" key="4">
    <source>
        <dbReference type="ARBA" id="ARBA00022989"/>
    </source>
</evidence>
<reference evidence="9" key="1">
    <citation type="submission" date="2018-04" db="EMBL/GenBank/DDBJ databases">
        <authorList>
            <person name="Lucker S."/>
            <person name="Sakoula D."/>
        </authorList>
    </citation>
    <scope>NUCLEOTIDE SEQUENCE [LARGE SCALE GENOMIC DNA]</scope>
</reference>
<comment type="subcellular location">
    <subcellularLocation>
        <location evidence="1">Membrane</location>
        <topology evidence="1">Single-pass membrane protein</topology>
    </subcellularLocation>
</comment>
<evidence type="ECO:0000256" key="5">
    <source>
        <dbReference type="ARBA" id="ARBA00023136"/>
    </source>
</evidence>
<keyword evidence="4 7" id="KW-1133">Transmembrane helix</keyword>
<keyword evidence="2" id="KW-0488">Methylation</keyword>
<dbReference type="GO" id="GO:0016020">
    <property type="term" value="C:membrane"/>
    <property type="evidence" value="ECO:0007669"/>
    <property type="project" value="UniProtKB-SubCell"/>
</dbReference>
<organism evidence="8 9">
    <name type="scientific">Nitrospira lenta</name>
    <dbReference type="NCBI Taxonomy" id="1436998"/>
    <lineage>
        <taxon>Bacteria</taxon>
        <taxon>Pseudomonadati</taxon>
        <taxon>Nitrospirota</taxon>
        <taxon>Nitrospiria</taxon>
        <taxon>Nitrospirales</taxon>
        <taxon>Nitrospiraceae</taxon>
        <taxon>Nitrospira</taxon>
    </lineage>
</organism>
<evidence type="ECO:0000256" key="2">
    <source>
        <dbReference type="ARBA" id="ARBA00022481"/>
    </source>
</evidence>
<evidence type="ECO:0000256" key="7">
    <source>
        <dbReference type="SAM" id="Phobius"/>
    </source>
</evidence>
<evidence type="ECO:0000256" key="6">
    <source>
        <dbReference type="SAM" id="MobiDB-lite"/>
    </source>
</evidence>
<evidence type="ECO:0008006" key="10">
    <source>
        <dbReference type="Google" id="ProtNLM"/>
    </source>
</evidence>
<evidence type="ECO:0000313" key="8">
    <source>
        <dbReference type="EMBL" id="SPP63276.1"/>
    </source>
</evidence>
<evidence type="ECO:0000313" key="9">
    <source>
        <dbReference type="Proteomes" id="UP000248168"/>
    </source>
</evidence>
<dbReference type="AlphaFoldDB" id="A0A330L8L8"/>
<dbReference type="Gene3D" id="3.30.700.10">
    <property type="entry name" value="Glycoprotein, Type 4 Pilin"/>
    <property type="match status" value="1"/>
</dbReference>